<feature type="chain" id="PRO_5025442111" evidence="1">
    <location>
        <begin position="22"/>
        <end position="95"/>
    </location>
</feature>
<keyword evidence="1" id="KW-0732">Signal</keyword>
<evidence type="ECO:0000313" key="2">
    <source>
        <dbReference type="EMBL" id="MXU87270.1"/>
    </source>
</evidence>
<accession>A0A6B0UDI3</accession>
<dbReference type="AlphaFoldDB" id="A0A6B0UDI3"/>
<sequence>MVYLSILIILFASFILIETPAQVTIYVVATVGATMFRNMKTVVLQSRNNVVATVITLQKCPLLKHCGNCVGQPLTVSCSEQLPKRCFYPAKCVLS</sequence>
<feature type="signal peptide" evidence="1">
    <location>
        <begin position="1"/>
        <end position="21"/>
    </location>
</feature>
<protein>
    <submittedName>
        <fullName evidence="2">Putative secreted protein</fullName>
    </submittedName>
</protein>
<dbReference type="EMBL" id="GIFC01005187">
    <property type="protein sequence ID" value="MXU87270.1"/>
    <property type="molecule type" value="Transcribed_RNA"/>
</dbReference>
<reference evidence="2" key="1">
    <citation type="submission" date="2019-12" db="EMBL/GenBank/DDBJ databases">
        <title>An insight into the sialome of adult female Ixodes ricinus ticks feeding for 6 days.</title>
        <authorList>
            <person name="Perner J."/>
            <person name="Ribeiro J.M.C."/>
        </authorList>
    </citation>
    <scope>NUCLEOTIDE SEQUENCE</scope>
    <source>
        <strain evidence="2">Semi-engorged</strain>
        <tissue evidence="2">Salivary glands</tissue>
    </source>
</reference>
<organism evidence="2">
    <name type="scientific">Ixodes ricinus</name>
    <name type="common">Common tick</name>
    <name type="synonym">Acarus ricinus</name>
    <dbReference type="NCBI Taxonomy" id="34613"/>
    <lineage>
        <taxon>Eukaryota</taxon>
        <taxon>Metazoa</taxon>
        <taxon>Ecdysozoa</taxon>
        <taxon>Arthropoda</taxon>
        <taxon>Chelicerata</taxon>
        <taxon>Arachnida</taxon>
        <taxon>Acari</taxon>
        <taxon>Parasitiformes</taxon>
        <taxon>Ixodida</taxon>
        <taxon>Ixodoidea</taxon>
        <taxon>Ixodidae</taxon>
        <taxon>Ixodinae</taxon>
        <taxon>Ixodes</taxon>
    </lineage>
</organism>
<name>A0A6B0UDI3_IXORI</name>
<evidence type="ECO:0000256" key="1">
    <source>
        <dbReference type="SAM" id="SignalP"/>
    </source>
</evidence>
<proteinExistence type="predicted"/>